<evidence type="ECO:0000256" key="7">
    <source>
        <dbReference type="RuleBase" id="RU368066"/>
    </source>
</evidence>
<name>A0A9W7FL48_9STRA</name>
<feature type="region of interest" description="Disordered" evidence="8">
    <location>
        <begin position="623"/>
        <end position="676"/>
    </location>
</feature>
<keyword evidence="3 7" id="KW-0812">Transmembrane</keyword>
<dbReference type="AlphaFoldDB" id="A0A9W7FL48"/>
<feature type="transmembrane region" description="Helical" evidence="7">
    <location>
        <begin position="186"/>
        <end position="209"/>
    </location>
</feature>
<organism evidence="9 10">
    <name type="scientific">Triparma laevis f. longispina</name>
    <dbReference type="NCBI Taxonomy" id="1714387"/>
    <lineage>
        <taxon>Eukaryota</taxon>
        <taxon>Sar</taxon>
        <taxon>Stramenopiles</taxon>
        <taxon>Ochrophyta</taxon>
        <taxon>Bolidophyceae</taxon>
        <taxon>Parmales</taxon>
        <taxon>Triparmaceae</taxon>
        <taxon>Triparma</taxon>
    </lineage>
</organism>
<evidence type="ECO:0000256" key="3">
    <source>
        <dbReference type="ARBA" id="ARBA00022692"/>
    </source>
</evidence>
<evidence type="ECO:0000313" key="9">
    <source>
        <dbReference type="EMBL" id="GMI14187.1"/>
    </source>
</evidence>
<keyword evidence="6" id="KW-0325">Glycoprotein</keyword>
<evidence type="ECO:0000313" key="10">
    <source>
        <dbReference type="Proteomes" id="UP001165122"/>
    </source>
</evidence>
<gene>
    <name evidence="9" type="ORF">TrLO_g13046</name>
</gene>
<dbReference type="GO" id="GO:0022857">
    <property type="term" value="F:transmembrane transporter activity"/>
    <property type="evidence" value="ECO:0007669"/>
    <property type="project" value="UniProtKB-UniRule"/>
</dbReference>
<evidence type="ECO:0000256" key="1">
    <source>
        <dbReference type="ARBA" id="ARBA00004141"/>
    </source>
</evidence>
<dbReference type="Proteomes" id="UP001165122">
    <property type="component" value="Unassembled WGS sequence"/>
</dbReference>
<feature type="compositionally biased region" description="Acidic residues" evidence="8">
    <location>
        <begin position="666"/>
        <end position="676"/>
    </location>
</feature>
<accession>A0A9W7FL48</accession>
<dbReference type="InterPro" id="IPR007603">
    <property type="entry name" value="Choline_transptr-like"/>
</dbReference>
<reference evidence="10" key="1">
    <citation type="journal article" date="2023" name="Commun. Biol.">
        <title>Genome analysis of Parmales, the sister group of diatoms, reveals the evolutionary specialization of diatoms from phago-mixotrophs to photoautotrophs.</title>
        <authorList>
            <person name="Ban H."/>
            <person name="Sato S."/>
            <person name="Yoshikawa S."/>
            <person name="Yamada K."/>
            <person name="Nakamura Y."/>
            <person name="Ichinomiya M."/>
            <person name="Sato N."/>
            <person name="Blanc-Mathieu R."/>
            <person name="Endo H."/>
            <person name="Kuwata A."/>
            <person name="Ogata H."/>
        </authorList>
    </citation>
    <scope>NUCLEOTIDE SEQUENCE [LARGE SCALE GENOMIC DNA]</scope>
    <source>
        <strain evidence="10">NIES 3700</strain>
    </source>
</reference>
<dbReference type="EMBL" id="BRXW01000209">
    <property type="protein sequence ID" value="GMI14187.1"/>
    <property type="molecule type" value="Genomic_DNA"/>
</dbReference>
<feature type="transmembrane region" description="Helical" evidence="7">
    <location>
        <begin position="303"/>
        <end position="327"/>
    </location>
</feature>
<dbReference type="PANTHER" id="PTHR12385:SF14">
    <property type="entry name" value="CHOLINE TRANSPORTER-LIKE 2"/>
    <property type="match status" value="1"/>
</dbReference>
<comment type="caution">
    <text evidence="9">The sequence shown here is derived from an EMBL/GenBank/DDBJ whole genome shotgun (WGS) entry which is preliminary data.</text>
</comment>
<feature type="transmembrane region" description="Helical" evidence="7">
    <location>
        <begin position="30"/>
        <end position="51"/>
    </location>
</feature>
<evidence type="ECO:0000256" key="6">
    <source>
        <dbReference type="ARBA" id="ARBA00023180"/>
    </source>
</evidence>
<comment type="similarity">
    <text evidence="2 7">Belongs to the CTL (choline transporter-like) family.</text>
</comment>
<keyword evidence="4 7" id="KW-1133">Transmembrane helix</keyword>
<dbReference type="PANTHER" id="PTHR12385">
    <property type="entry name" value="CHOLINE TRANSPORTER-LIKE (SLC FAMILY 44)"/>
    <property type="match status" value="1"/>
</dbReference>
<dbReference type="GO" id="GO:0005886">
    <property type="term" value="C:plasma membrane"/>
    <property type="evidence" value="ECO:0007669"/>
    <property type="project" value="UniProtKB-SubCell"/>
</dbReference>
<feature type="transmembrane region" description="Helical" evidence="7">
    <location>
        <begin position="364"/>
        <end position="396"/>
    </location>
</feature>
<feature type="transmembrane region" description="Helical" evidence="7">
    <location>
        <begin position="417"/>
        <end position="439"/>
    </location>
</feature>
<feature type="transmembrane region" description="Helical" evidence="7">
    <location>
        <begin position="260"/>
        <end position="282"/>
    </location>
</feature>
<evidence type="ECO:0000256" key="2">
    <source>
        <dbReference type="ARBA" id="ARBA00007168"/>
    </source>
</evidence>
<dbReference type="OrthoDB" id="420519at2759"/>
<keyword evidence="10" id="KW-1185">Reference proteome</keyword>
<feature type="transmembrane region" description="Helical" evidence="7">
    <location>
        <begin position="557"/>
        <end position="574"/>
    </location>
</feature>
<evidence type="ECO:0000256" key="5">
    <source>
        <dbReference type="ARBA" id="ARBA00023136"/>
    </source>
</evidence>
<dbReference type="Pfam" id="PF04515">
    <property type="entry name" value="Choline_transpo"/>
    <property type="match status" value="1"/>
</dbReference>
<evidence type="ECO:0000256" key="4">
    <source>
        <dbReference type="ARBA" id="ARBA00022989"/>
    </source>
</evidence>
<comment type="function">
    <text evidence="7">Choline transporter.</text>
</comment>
<sequence>MRSGAPSTPSKLKVPADIELPIKSRHTTDLLFLLLLILSWIGMTVIMAISVPDSNIDTILHPVASDGTICGVTTGFEDTKNMAYADIAGNGVCVAECYTGATIENPTDTSTDLICKTSANLALPVTGLLELSECLPLYQSFQALNRCLPSSPIDLLTLTSNLILQDSPPSSFTNTFDIAEKFVNDVYISTPIILGVGIGGSLVISYLWLFGLRTGLVGILTWVTLIGLPLLLAAIGYSCYYLSGKTEESDLVVEDWQETAFFVTAIVFWAFAGLSLLLIIGIRKRVKLAVKTTRTAARALIDIPSMIALPFLQLLGFLIFLIVWAVYMGVVASTGEMTEGVVNLYGDDVTYTYFEYTDLAKRSFWFLLFVLLWTAQWLVSMGQVTLSVAFSSWYFSKDKKSLPCSGIFSYLCTSLRYHAGTAAFGSLLVAIVQFIRAVLTYVQRRIETLSNSPADSIMPYRQTARVLSGCCFCCLWCLEKAIKFVNKNAFCQTAILGSSFCKGCFDAWSLLSRNIIRVFALTFVSELIFILTKVWVVGLATIGAYYALDSLYGDELYSIYGVLIFVAALGWFVADLFTDVLEVGVATILQCFLVDEELYGVAGDHCPRDLRSFFKEVEVDSQEEYGGGRSRRSSSSSRRSSRPKKDYETDSEENQAVGVVVPPPQAEEEESACVVS</sequence>
<proteinExistence type="inferred from homology"/>
<evidence type="ECO:0000256" key="8">
    <source>
        <dbReference type="SAM" id="MobiDB-lite"/>
    </source>
</evidence>
<feature type="transmembrane region" description="Helical" evidence="7">
    <location>
        <begin position="216"/>
        <end position="240"/>
    </location>
</feature>
<feature type="transmembrane region" description="Helical" evidence="7">
    <location>
        <begin position="518"/>
        <end position="545"/>
    </location>
</feature>
<protein>
    <recommendedName>
        <fullName evidence="7">Choline transporter-like protein</fullName>
    </recommendedName>
</protein>
<comment type="subcellular location">
    <subcellularLocation>
        <location evidence="7">Cell membrane</location>
        <topology evidence="7">Multi-pass membrane protein</topology>
    </subcellularLocation>
    <subcellularLocation>
        <location evidence="1">Membrane</location>
        <topology evidence="1">Multi-pass membrane protein</topology>
    </subcellularLocation>
</comment>
<keyword evidence="5 7" id="KW-0472">Membrane</keyword>